<gene>
    <name evidence="1" type="ORF">E4U13_008396</name>
</gene>
<organism evidence="1 2">
    <name type="scientific">Claviceps humidiphila</name>
    <dbReference type="NCBI Taxonomy" id="1294629"/>
    <lineage>
        <taxon>Eukaryota</taxon>
        <taxon>Fungi</taxon>
        <taxon>Dikarya</taxon>
        <taxon>Ascomycota</taxon>
        <taxon>Pezizomycotina</taxon>
        <taxon>Sordariomycetes</taxon>
        <taxon>Hypocreomycetidae</taxon>
        <taxon>Hypocreales</taxon>
        <taxon>Clavicipitaceae</taxon>
        <taxon>Claviceps</taxon>
    </lineage>
</organism>
<evidence type="ECO:0000313" key="1">
    <source>
        <dbReference type="EMBL" id="KAG6118637.1"/>
    </source>
</evidence>
<protein>
    <submittedName>
        <fullName evidence="1">Uncharacterized protein</fullName>
    </submittedName>
</protein>
<sequence length="136" mass="15890">MIQGRASFLEIWDEVNPDHPSTFMIKQTGPQRPKVQDYQAKPDIEVPTKKSDLTKDGLRAFKEDKEEHQENIQDWKIQHNLYFTRNNERHRILQLSTLIQSTIASHLQESSCLSFAFGIIVRSNDALQIRDPIREC</sequence>
<proteinExistence type="predicted"/>
<accession>A0A9P7Q5E7</accession>
<reference evidence="1 2" key="1">
    <citation type="journal article" date="2020" name="bioRxiv">
        <title>Whole genome comparisons of ergot fungi reveals the divergence and evolution of species within the genus Claviceps are the result of varying mechanisms driving genome evolution and host range expansion.</title>
        <authorList>
            <person name="Wyka S.A."/>
            <person name="Mondo S.J."/>
            <person name="Liu M."/>
            <person name="Dettman J."/>
            <person name="Nalam V."/>
            <person name="Broders K.D."/>
        </authorList>
    </citation>
    <scope>NUCLEOTIDE SEQUENCE [LARGE SCALE GENOMIC DNA]</scope>
    <source>
        <strain evidence="1 2">LM576</strain>
    </source>
</reference>
<dbReference type="AlphaFoldDB" id="A0A9P7Q5E7"/>
<name>A0A9P7Q5E7_9HYPO</name>
<evidence type="ECO:0000313" key="2">
    <source>
        <dbReference type="Proteomes" id="UP000732380"/>
    </source>
</evidence>
<dbReference type="Proteomes" id="UP000732380">
    <property type="component" value="Unassembled WGS sequence"/>
</dbReference>
<dbReference type="EMBL" id="SRQM01000098">
    <property type="protein sequence ID" value="KAG6118637.1"/>
    <property type="molecule type" value="Genomic_DNA"/>
</dbReference>
<keyword evidence="2" id="KW-1185">Reference proteome</keyword>
<comment type="caution">
    <text evidence="1">The sequence shown here is derived from an EMBL/GenBank/DDBJ whole genome shotgun (WGS) entry which is preliminary data.</text>
</comment>